<dbReference type="InterPro" id="IPR004564">
    <property type="entry name" value="OM_lipoprot_carrier_LolA-like"/>
</dbReference>
<sequence length="185" mass="20351">MRRVLWAACAALLLSASPSTWATPDAATLAAHLAAHAPQCGRFEQSRWLADLETRLDSRGHFQQQENGLIWQTTVPVKDRVVLSQDNDALPLGFQVMLPVFTGLLSGDWQALERHFSLELSGELENWQARLVPSEAAVAERLTHLVVGGDQRVKRIELEFADGDRLDLRLTPAACENLGHGAPSP</sequence>
<proteinExistence type="predicted"/>
<keyword evidence="1" id="KW-0732">Signal</keyword>
<dbReference type="RefSeq" id="WP_386775328.1">
    <property type="nucleotide sequence ID" value="NZ_JBHRUG010000029.1"/>
</dbReference>
<feature type="signal peptide" evidence="1">
    <location>
        <begin position="1"/>
        <end position="22"/>
    </location>
</feature>
<dbReference type="Pfam" id="PF19574">
    <property type="entry name" value="LolA_3"/>
    <property type="match status" value="1"/>
</dbReference>
<evidence type="ECO:0000256" key="1">
    <source>
        <dbReference type="SAM" id="SignalP"/>
    </source>
</evidence>
<accession>A0ABV7LQW5</accession>
<feature type="chain" id="PRO_5045495109" evidence="1">
    <location>
        <begin position="23"/>
        <end position="185"/>
    </location>
</feature>
<evidence type="ECO:0000313" key="3">
    <source>
        <dbReference type="Proteomes" id="UP001595579"/>
    </source>
</evidence>
<reference evidence="3" key="1">
    <citation type="journal article" date="2019" name="Int. J. Syst. Evol. Microbiol.">
        <title>The Global Catalogue of Microorganisms (GCM) 10K type strain sequencing project: providing services to taxonomists for standard genome sequencing and annotation.</title>
        <authorList>
            <consortium name="The Broad Institute Genomics Platform"/>
            <consortium name="The Broad Institute Genome Sequencing Center for Infectious Disease"/>
            <person name="Wu L."/>
            <person name="Ma J."/>
        </authorList>
    </citation>
    <scope>NUCLEOTIDE SEQUENCE [LARGE SCALE GENOMIC DNA]</scope>
    <source>
        <strain evidence="3">CECT 7698</strain>
    </source>
</reference>
<dbReference type="EMBL" id="JBHRUG010000029">
    <property type="protein sequence ID" value="MFC3284902.1"/>
    <property type="molecule type" value="Genomic_DNA"/>
</dbReference>
<protein>
    <submittedName>
        <fullName evidence="2">LolA-related protein</fullName>
    </submittedName>
</protein>
<comment type="caution">
    <text evidence="2">The sequence shown here is derived from an EMBL/GenBank/DDBJ whole genome shotgun (WGS) entry which is preliminary data.</text>
</comment>
<keyword evidence="3" id="KW-1185">Reference proteome</keyword>
<evidence type="ECO:0000313" key="2">
    <source>
        <dbReference type="EMBL" id="MFC3284902.1"/>
    </source>
</evidence>
<organism evidence="2 3">
    <name type="scientific">Litchfieldella rifensis</name>
    <dbReference type="NCBI Taxonomy" id="762643"/>
    <lineage>
        <taxon>Bacteria</taxon>
        <taxon>Pseudomonadati</taxon>
        <taxon>Pseudomonadota</taxon>
        <taxon>Gammaproteobacteria</taxon>
        <taxon>Oceanospirillales</taxon>
        <taxon>Halomonadaceae</taxon>
        <taxon>Litchfieldella</taxon>
    </lineage>
</organism>
<dbReference type="Proteomes" id="UP001595579">
    <property type="component" value="Unassembled WGS sequence"/>
</dbReference>
<gene>
    <name evidence="2" type="ORF">ACFOEV_14980</name>
</gene>
<name>A0ABV7LQW5_9GAMM</name>